<evidence type="ECO:0000256" key="6">
    <source>
        <dbReference type="ARBA" id="ARBA00023098"/>
    </source>
</evidence>
<keyword evidence="4" id="KW-0479">Metal-binding</keyword>
<dbReference type="GO" id="GO:0000287">
    <property type="term" value="F:magnesium ion binding"/>
    <property type="evidence" value="ECO:0007669"/>
    <property type="project" value="InterPro"/>
</dbReference>
<dbReference type="GO" id="GO:0008654">
    <property type="term" value="P:phospholipid biosynthetic process"/>
    <property type="evidence" value="ECO:0007669"/>
    <property type="project" value="UniProtKB-KW"/>
</dbReference>
<sequence>VIIFPGGHYQVSQEADAIFFLSLLSGRNPEFLIGEHAKAAPLIKSYSLEVIPVAYLLIESGNYTSVEFVSNTKPIPREKKNLIKSHALAGEYLGMKMCYMDTGSGAKYSVPENVIKSVKDYISIPLIVGGGIKTPDEANEKVRAGADFVVTGSIIEKNPHLLNEFSKAIHKP</sequence>
<dbReference type="InterPro" id="IPR008205">
    <property type="entry name" value="GGGP_HepGP_synthase"/>
</dbReference>
<organism evidence="10">
    <name type="scientific">marine sediment metagenome</name>
    <dbReference type="NCBI Taxonomy" id="412755"/>
    <lineage>
        <taxon>unclassified sequences</taxon>
        <taxon>metagenomes</taxon>
        <taxon>ecological metagenomes</taxon>
    </lineage>
</organism>
<dbReference type="GO" id="GO:0005737">
    <property type="term" value="C:cytoplasm"/>
    <property type="evidence" value="ECO:0007669"/>
    <property type="project" value="InterPro"/>
</dbReference>
<proteinExistence type="predicted"/>
<dbReference type="EMBL" id="BARW01032278">
    <property type="protein sequence ID" value="GAJ11541.1"/>
    <property type="molecule type" value="Genomic_DNA"/>
</dbReference>
<evidence type="ECO:0000256" key="9">
    <source>
        <dbReference type="ARBA" id="ARBA00047288"/>
    </source>
</evidence>
<evidence type="ECO:0000256" key="3">
    <source>
        <dbReference type="ARBA" id="ARBA00022679"/>
    </source>
</evidence>
<gene>
    <name evidence="10" type="ORF">S12H4_51131</name>
</gene>
<evidence type="ECO:0000313" key="10">
    <source>
        <dbReference type="EMBL" id="GAJ11541.1"/>
    </source>
</evidence>
<dbReference type="PANTHER" id="PTHR21235">
    <property type="entry name" value="IMIDAZOLE GLYCEROL PHOSPHATE SYNTHASE SUBUNIT HISF/H IGP SYNTHASE SUBUNIT HISF/H"/>
    <property type="match status" value="1"/>
</dbReference>
<dbReference type="InterPro" id="IPR038597">
    <property type="entry name" value="GGGP/HepGP_synthase_sf"/>
</dbReference>
<dbReference type="InterPro" id="IPR010946">
    <property type="entry name" value="GGGP_synth"/>
</dbReference>
<reference evidence="10" key="1">
    <citation type="journal article" date="2014" name="Front. Microbiol.">
        <title>High frequency of phylogenetically diverse reductive dehalogenase-homologous genes in deep subseafloor sedimentary metagenomes.</title>
        <authorList>
            <person name="Kawai M."/>
            <person name="Futagami T."/>
            <person name="Toyoda A."/>
            <person name="Takaki Y."/>
            <person name="Nishi S."/>
            <person name="Hori S."/>
            <person name="Arai W."/>
            <person name="Tsubouchi T."/>
            <person name="Morono Y."/>
            <person name="Uchiyama I."/>
            <person name="Ito T."/>
            <person name="Fujiyama A."/>
            <person name="Inagaki F."/>
            <person name="Takami H."/>
        </authorList>
    </citation>
    <scope>NUCLEOTIDE SEQUENCE</scope>
    <source>
        <strain evidence="10">Expedition CK06-06</strain>
    </source>
</reference>
<evidence type="ECO:0000256" key="1">
    <source>
        <dbReference type="ARBA" id="ARBA00012676"/>
    </source>
</evidence>
<dbReference type="EC" id="2.5.1.41" evidence="1"/>
<keyword evidence="6" id="KW-0443">Lipid metabolism</keyword>
<dbReference type="Pfam" id="PF01884">
    <property type="entry name" value="PcrB"/>
    <property type="match status" value="1"/>
</dbReference>
<evidence type="ECO:0000256" key="8">
    <source>
        <dbReference type="ARBA" id="ARBA00023264"/>
    </source>
</evidence>
<keyword evidence="3" id="KW-0808">Transferase</keyword>
<dbReference type="GO" id="GO:0006650">
    <property type="term" value="P:glycerophospholipid metabolic process"/>
    <property type="evidence" value="ECO:0007669"/>
    <property type="project" value="InterPro"/>
</dbReference>
<evidence type="ECO:0000256" key="2">
    <source>
        <dbReference type="ARBA" id="ARBA00022516"/>
    </source>
</evidence>
<name>X1VCP9_9ZZZZ</name>
<evidence type="ECO:0000256" key="4">
    <source>
        <dbReference type="ARBA" id="ARBA00022723"/>
    </source>
</evidence>
<comment type="catalytic activity">
    <reaction evidence="9">
        <text>sn-glycerol 1-phosphate + (2E,6E,10E)-geranylgeranyl diphosphate = sn-3-O-(geranylgeranyl)glycerol 1-phosphate + diphosphate</text>
        <dbReference type="Rhea" id="RHEA:23404"/>
        <dbReference type="ChEBI" id="CHEBI:33019"/>
        <dbReference type="ChEBI" id="CHEBI:57677"/>
        <dbReference type="ChEBI" id="CHEBI:57685"/>
        <dbReference type="ChEBI" id="CHEBI:58756"/>
        <dbReference type="EC" id="2.5.1.41"/>
    </reaction>
</comment>
<keyword evidence="2" id="KW-0444">Lipid biosynthesis</keyword>
<keyword evidence="5" id="KW-0460">Magnesium</keyword>
<keyword evidence="7" id="KW-0594">Phospholipid biosynthesis</keyword>
<dbReference type="PANTHER" id="PTHR21235:SF22">
    <property type="entry name" value="GERANYLGERANYLGLYCERYL PHOSPHATE SYNTHASE"/>
    <property type="match status" value="1"/>
</dbReference>
<comment type="caution">
    <text evidence="10">The sequence shown here is derived from an EMBL/GenBank/DDBJ whole genome shotgun (WGS) entry which is preliminary data.</text>
</comment>
<dbReference type="NCBIfam" id="TIGR01769">
    <property type="entry name" value="GGGP"/>
    <property type="match status" value="1"/>
</dbReference>
<keyword evidence="8" id="KW-1208">Phospholipid metabolism</keyword>
<accession>X1VCP9</accession>
<evidence type="ECO:0000256" key="5">
    <source>
        <dbReference type="ARBA" id="ARBA00022842"/>
    </source>
</evidence>
<evidence type="ECO:0000256" key="7">
    <source>
        <dbReference type="ARBA" id="ARBA00023209"/>
    </source>
</evidence>
<dbReference type="InterPro" id="IPR050064">
    <property type="entry name" value="IGPS_HisA/HisF"/>
</dbReference>
<dbReference type="Gene3D" id="3.20.20.390">
    <property type="entry name" value="FMN-linked oxidoreductases"/>
    <property type="match status" value="1"/>
</dbReference>
<dbReference type="SUPFAM" id="SSF51395">
    <property type="entry name" value="FMN-linked oxidoreductases"/>
    <property type="match status" value="1"/>
</dbReference>
<dbReference type="GO" id="GO:0047294">
    <property type="term" value="F:phosphoglycerol geranylgeranyltransferase activity"/>
    <property type="evidence" value="ECO:0007669"/>
    <property type="project" value="UniProtKB-EC"/>
</dbReference>
<dbReference type="AlphaFoldDB" id="X1VCP9"/>
<dbReference type="GO" id="GO:0000107">
    <property type="term" value="F:imidazoleglycerol-phosphate synthase activity"/>
    <property type="evidence" value="ECO:0007669"/>
    <property type="project" value="TreeGrafter"/>
</dbReference>
<feature type="non-terminal residue" evidence="10">
    <location>
        <position position="1"/>
    </location>
</feature>
<protein>
    <recommendedName>
        <fullName evidence="1">phosphoglycerol geranylgeranyltransferase</fullName>
        <ecNumber evidence="1">2.5.1.41</ecNumber>
    </recommendedName>
</protein>
<dbReference type="NCBIfam" id="TIGR01768">
    <property type="entry name" value="GGGP-family"/>
    <property type="match status" value="1"/>
</dbReference>